<dbReference type="PANTHER" id="PTHR28199">
    <property type="entry name" value="PROCESSING OF GAS1 AND ALP PROTEIN 2"/>
    <property type="match status" value="1"/>
</dbReference>
<evidence type="ECO:0000313" key="4">
    <source>
        <dbReference type="Proteomes" id="UP000799777"/>
    </source>
</evidence>
<organism evidence="3 4">
    <name type="scientific">Setomelanomma holmii</name>
    <dbReference type="NCBI Taxonomy" id="210430"/>
    <lineage>
        <taxon>Eukaryota</taxon>
        <taxon>Fungi</taxon>
        <taxon>Dikarya</taxon>
        <taxon>Ascomycota</taxon>
        <taxon>Pezizomycotina</taxon>
        <taxon>Dothideomycetes</taxon>
        <taxon>Pleosporomycetidae</taxon>
        <taxon>Pleosporales</taxon>
        <taxon>Pleosporineae</taxon>
        <taxon>Phaeosphaeriaceae</taxon>
        <taxon>Setomelanomma</taxon>
    </lineage>
</organism>
<dbReference type="Proteomes" id="UP000799777">
    <property type="component" value="Unassembled WGS sequence"/>
</dbReference>
<evidence type="ECO:0000256" key="1">
    <source>
        <dbReference type="SAM" id="MobiDB-lite"/>
    </source>
</evidence>
<comment type="caution">
    <text evidence="3">The sequence shown here is derived from an EMBL/GenBank/DDBJ whole genome shotgun (WGS) entry which is preliminary data.</text>
</comment>
<keyword evidence="4" id="KW-1185">Reference proteome</keyword>
<gene>
    <name evidence="3" type="ORF">EK21DRAFT_52579</name>
</gene>
<name>A0A9P4LQG7_9PLEO</name>
<feature type="region of interest" description="Disordered" evidence="1">
    <location>
        <begin position="69"/>
        <end position="109"/>
    </location>
</feature>
<evidence type="ECO:0000313" key="3">
    <source>
        <dbReference type="EMBL" id="KAF2036166.1"/>
    </source>
</evidence>
<reference evidence="3" key="1">
    <citation type="journal article" date="2020" name="Stud. Mycol.">
        <title>101 Dothideomycetes genomes: a test case for predicting lifestyles and emergence of pathogens.</title>
        <authorList>
            <person name="Haridas S."/>
            <person name="Albert R."/>
            <person name="Binder M."/>
            <person name="Bloem J."/>
            <person name="Labutti K."/>
            <person name="Salamov A."/>
            <person name="Andreopoulos B."/>
            <person name="Baker S."/>
            <person name="Barry K."/>
            <person name="Bills G."/>
            <person name="Bluhm B."/>
            <person name="Cannon C."/>
            <person name="Castanera R."/>
            <person name="Culley D."/>
            <person name="Daum C."/>
            <person name="Ezra D."/>
            <person name="Gonzalez J."/>
            <person name="Henrissat B."/>
            <person name="Kuo A."/>
            <person name="Liang C."/>
            <person name="Lipzen A."/>
            <person name="Lutzoni F."/>
            <person name="Magnuson J."/>
            <person name="Mondo S."/>
            <person name="Nolan M."/>
            <person name="Ohm R."/>
            <person name="Pangilinan J."/>
            <person name="Park H.-J."/>
            <person name="Ramirez L."/>
            <person name="Alfaro M."/>
            <person name="Sun H."/>
            <person name="Tritt A."/>
            <person name="Yoshinaga Y."/>
            <person name="Zwiers L.-H."/>
            <person name="Turgeon B."/>
            <person name="Goodwin S."/>
            <person name="Spatafora J."/>
            <person name="Crous P."/>
            <person name="Grigoriev I."/>
        </authorList>
    </citation>
    <scope>NUCLEOTIDE SEQUENCE</scope>
    <source>
        <strain evidence="3">CBS 110217</strain>
    </source>
</reference>
<dbReference type="InterPro" id="IPR011431">
    <property type="entry name" value="Trafficking_Pga2"/>
</dbReference>
<protein>
    <submittedName>
        <fullName evidence="3">Uncharacterized protein</fullName>
    </submittedName>
</protein>
<dbReference type="Pfam" id="PF07543">
    <property type="entry name" value="PGA2"/>
    <property type="match status" value="1"/>
</dbReference>
<feature type="transmembrane region" description="Helical" evidence="2">
    <location>
        <begin position="36"/>
        <end position="58"/>
    </location>
</feature>
<dbReference type="AlphaFoldDB" id="A0A9P4LQG7"/>
<dbReference type="GO" id="GO:0015031">
    <property type="term" value="P:protein transport"/>
    <property type="evidence" value="ECO:0007669"/>
    <property type="project" value="TreeGrafter"/>
</dbReference>
<keyword evidence="2" id="KW-0472">Membrane</keyword>
<evidence type="ECO:0000256" key="2">
    <source>
        <dbReference type="SAM" id="Phobius"/>
    </source>
</evidence>
<dbReference type="PANTHER" id="PTHR28199:SF1">
    <property type="entry name" value="PROCESSING OF GAS1 AND ALP PROTEIN 2"/>
    <property type="match status" value="1"/>
</dbReference>
<keyword evidence="2" id="KW-1133">Transmembrane helix</keyword>
<proteinExistence type="predicted"/>
<keyword evidence="2" id="KW-0812">Transmembrane</keyword>
<sequence>MENLSLDYIVDGLSTAKDRLVTNTIKSFEGMTTQRWIRIIAIVGAYMLIRPYLLGAAAKRRKAAMEKEAEELGLGVDKGPDANSLRGAKKGPGKVLGEVTDDGKTRQRK</sequence>
<dbReference type="EMBL" id="ML978155">
    <property type="protein sequence ID" value="KAF2036166.1"/>
    <property type="molecule type" value="Genomic_DNA"/>
</dbReference>
<accession>A0A9P4LQG7</accession>
<dbReference type="OrthoDB" id="4227028at2759"/>